<evidence type="ECO:0000313" key="9">
    <source>
        <dbReference type="Proteomes" id="UP000196531"/>
    </source>
</evidence>
<dbReference type="PROSITE" id="PS50885">
    <property type="entry name" value="HAMP"/>
    <property type="match status" value="1"/>
</dbReference>
<keyword evidence="2" id="KW-0597">Phosphoprotein</keyword>
<organism evidence="8 9">
    <name type="scientific">Halobacteriovorax marinus</name>
    <dbReference type="NCBI Taxonomy" id="97084"/>
    <lineage>
        <taxon>Bacteria</taxon>
        <taxon>Pseudomonadati</taxon>
        <taxon>Bdellovibrionota</taxon>
        <taxon>Bacteriovoracia</taxon>
        <taxon>Bacteriovoracales</taxon>
        <taxon>Halobacteriovoraceae</taxon>
        <taxon>Halobacteriovorax</taxon>
    </lineage>
</organism>
<dbReference type="GO" id="GO:0007165">
    <property type="term" value="P:signal transduction"/>
    <property type="evidence" value="ECO:0007669"/>
    <property type="project" value="InterPro"/>
</dbReference>
<dbReference type="InterPro" id="IPR003660">
    <property type="entry name" value="HAMP_dom"/>
</dbReference>
<gene>
    <name evidence="8" type="ORF">A9Q84_07910</name>
</gene>
<feature type="domain" description="PPM-type phosphatase" evidence="7">
    <location>
        <begin position="369"/>
        <end position="596"/>
    </location>
</feature>
<evidence type="ECO:0000259" key="6">
    <source>
        <dbReference type="PROSITE" id="PS50885"/>
    </source>
</evidence>
<keyword evidence="5" id="KW-0472">Membrane</keyword>
<dbReference type="GO" id="GO:0016020">
    <property type="term" value="C:membrane"/>
    <property type="evidence" value="ECO:0007669"/>
    <property type="project" value="UniProtKB-SubCell"/>
</dbReference>
<keyword evidence="4" id="KW-0378">Hydrolase</keyword>
<feature type="transmembrane region" description="Helical" evidence="5">
    <location>
        <begin position="20"/>
        <end position="41"/>
    </location>
</feature>
<evidence type="ECO:0000256" key="3">
    <source>
        <dbReference type="ARBA" id="ARBA00022679"/>
    </source>
</evidence>
<dbReference type="Pfam" id="PF07228">
    <property type="entry name" value="SpoIIE"/>
    <property type="match status" value="1"/>
</dbReference>
<dbReference type="InterPro" id="IPR001932">
    <property type="entry name" value="PPM-type_phosphatase-like_dom"/>
</dbReference>
<dbReference type="EMBL" id="MAAO01000006">
    <property type="protein sequence ID" value="OUR96274.1"/>
    <property type="molecule type" value="Genomic_DNA"/>
</dbReference>
<dbReference type="PANTHER" id="PTHR43156:SF2">
    <property type="entry name" value="STAGE II SPORULATION PROTEIN E"/>
    <property type="match status" value="1"/>
</dbReference>
<keyword evidence="5" id="KW-0812">Transmembrane</keyword>
<dbReference type="SMART" id="SM00304">
    <property type="entry name" value="HAMP"/>
    <property type="match status" value="1"/>
</dbReference>
<name>A0A1Y5F659_9BACT</name>
<feature type="domain" description="HAMP" evidence="6">
    <location>
        <begin position="285"/>
        <end position="337"/>
    </location>
</feature>
<reference evidence="9" key="1">
    <citation type="journal article" date="2017" name="Proc. Natl. Acad. Sci. U.S.A.">
        <title>Simulation of Deepwater Horizon oil plume reveals substrate specialization within a complex community of hydrocarbon-degraders.</title>
        <authorList>
            <person name="Hu P."/>
            <person name="Dubinsky E.A."/>
            <person name="Probst A.J."/>
            <person name="Wang J."/>
            <person name="Sieber C.M.K."/>
            <person name="Tom L.M."/>
            <person name="Gardinali P."/>
            <person name="Banfield J.F."/>
            <person name="Atlas R.M."/>
            <person name="Andersen G.L."/>
        </authorList>
    </citation>
    <scope>NUCLEOTIDE SEQUENCE [LARGE SCALE GENOMIC DNA]</scope>
</reference>
<dbReference type="Gene3D" id="3.30.565.10">
    <property type="entry name" value="Histidine kinase-like ATPase, C-terminal domain"/>
    <property type="match status" value="1"/>
</dbReference>
<dbReference type="Gene3D" id="6.10.340.10">
    <property type="match status" value="1"/>
</dbReference>
<dbReference type="PROSITE" id="PS51746">
    <property type="entry name" value="PPM_2"/>
    <property type="match status" value="1"/>
</dbReference>
<dbReference type="SUPFAM" id="SSF158472">
    <property type="entry name" value="HAMP domain-like"/>
    <property type="match status" value="1"/>
</dbReference>
<dbReference type="InterPro" id="IPR036890">
    <property type="entry name" value="HATPase_C_sf"/>
</dbReference>
<proteinExistence type="predicted"/>
<dbReference type="AlphaFoldDB" id="A0A1Y5F659"/>
<evidence type="ECO:0000259" key="7">
    <source>
        <dbReference type="PROSITE" id="PS51746"/>
    </source>
</evidence>
<dbReference type="Pfam" id="PF00672">
    <property type="entry name" value="HAMP"/>
    <property type="match status" value="1"/>
</dbReference>
<dbReference type="SMART" id="SM00331">
    <property type="entry name" value="PP2C_SIG"/>
    <property type="match status" value="1"/>
</dbReference>
<dbReference type="Gene3D" id="3.60.40.10">
    <property type="entry name" value="PPM-type phosphatase domain"/>
    <property type="match status" value="1"/>
</dbReference>
<dbReference type="InterPro" id="IPR052016">
    <property type="entry name" value="Bact_Sigma-Reg"/>
</dbReference>
<dbReference type="GO" id="GO:0016740">
    <property type="term" value="F:transferase activity"/>
    <property type="evidence" value="ECO:0007669"/>
    <property type="project" value="UniProtKB-KW"/>
</dbReference>
<accession>A0A1Y5F659</accession>
<dbReference type="GO" id="GO:0016791">
    <property type="term" value="F:phosphatase activity"/>
    <property type="evidence" value="ECO:0007669"/>
    <property type="project" value="TreeGrafter"/>
</dbReference>
<evidence type="ECO:0000313" key="8">
    <source>
        <dbReference type="EMBL" id="OUR96274.1"/>
    </source>
</evidence>
<dbReference type="SUPFAM" id="SSF81606">
    <property type="entry name" value="PP2C-like"/>
    <property type="match status" value="1"/>
</dbReference>
<dbReference type="CDD" id="cd06225">
    <property type="entry name" value="HAMP"/>
    <property type="match status" value="1"/>
</dbReference>
<sequence length="883" mass="100517">MREANLSRRVVFPLKLKILAIMAALLGGSISIYAIFALDLFKKDKSAYIYGNNRSTIESFHQQVDQLISGNFDKLHVLSLMPQAKIKKLLESYNSFYHLDYKSKLDRKDHFYNINAIEDENLSLSEYKNISKNYESRYRHKNISIHYENEFSFLKMSYVNVDNGVSVSAHISLNLLKQIASQFPQYSTYILQMDGEQFWNSIKTDNETFFNEIIEKKVEKAVVELGIQEPYIVAFKIDPKRKLIFVSKIKKSEAYKVNDYLVNKSKVFGIVILSLAGFIALLFSRSLTSPLESLYNLTIKFSKGEFGEKVLIKSRDEIGSLGESFNFMSGEIVRYMSEMEEKARLENEVKTAKYVQSNYFPAKEISLERSTLSSFYTPASECGGDWWGYMEFDNKLVLVIADATGHGVPAALLTATAHCCIENLKQMTSTNKDIVNSPARILEFMNKSILCLDGKLLMTAFCCLIDYDSNTLIYANASHNPPFHYSNPNGEEATKSHFSPLLGVVGPRLGHKTDGEYIDERISINDREKIILFTDGILESQNSDEKEYGQRRFFKSLIKNTLKENADFKKSIIDDAYEFYGKTPINDDITFVSVEIIKKTKKISIDINDDELKSEVTSMHDLPYSISTDECHSITTITDRMDNTGENCFLISSLSDEDNILKVLKTSSLNHLIGRNAKKMKLEIVNNLKQMFAPKGLSNYINCSKNIAHLVLSKNDFSKVNSILDKFNYDHCFQSPVDYLKIISNELLTNAIYHSGSGEDFIKRSQMDRNISPILSEEEAIVFTVGSDENYIAISVKDSTGRLKRSDIVNNLVRSFESKQHENKEGGAGLGLYLAYSYSNQFIVNTIDGKSSEVICIIDVNKRLKAYKERITSFHYFEQKGNT</sequence>
<feature type="transmembrane region" description="Helical" evidence="5">
    <location>
        <begin position="267"/>
        <end position="287"/>
    </location>
</feature>
<comment type="caution">
    <text evidence="8">The sequence shown here is derived from an EMBL/GenBank/DDBJ whole genome shotgun (WGS) entry which is preliminary data.</text>
</comment>
<evidence type="ECO:0000256" key="5">
    <source>
        <dbReference type="SAM" id="Phobius"/>
    </source>
</evidence>
<evidence type="ECO:0000256" key="4">
    <source>
        <dbReference type="ARBA" id="ARBA00022801"/>
    </source>
</evidence>
<evidence type="ECO:0008006" key="10">
    <source>
        <dbReference type="Google" id="ProtNLM"/>
    </source>
</evidence>
<evidence type="ECO:0000256" key="1">
    <source>
        <dbReference type="ARBA" id="ARBA00004370"/>
    </source>
</evidence>
<dbReference type="Proteomes" id="UP000196531">
    <property type="component" value="Unassembled WGS sequence"/>
</dbReference>
<dbReference type="InterPro" id="IPR036457">
    <property type="entry name" value="PPM-type-like_dom_sf"/>
</dbReference>
<dbReference type="SUPFAM" id="SSF55874">
    <property type="entry name" value="ATPase domain of HSP90 chaperone/DNA topoisomerase II/histidine kinase"/>
    <property type="match status" value="1"/>
</dbReference>
<dbReference type="PANTHER" id="PTHR43156">
    <property type="entry name" value="STAGE II SPORULATION PROTEIN E-RELATED"/>
    <property type="match status" value="1"/>
</dbReference>
<comment type="subcellular location">
    <subcellularLocation>
        <location evidence="1">Membrane</location>
    </subcellularLocation>
</comment>
<evidence type="ECO:0000256" key="2">
    <source>
        <dbReference type="ARBA" id="ARBA00022553"/>
    </source>
</evidence>
<keyword evidence="5" id="KW-1133">Transmembrane helix</keyword>
<protein>
    <recommendedName>
        <fullName evidence="10">HAMP domain-containing protein</fullName>
    </recommendedName>
</protein>
<keyword evidence="3" id="KW-0808">Transferase</keyword>